<dbReference type="OrthoDB" id="127850at2759"/>
<gene>
    <name evidence="3" type="ORF">F443_03290</name>
</gene>
<sequence>MGKTTKSSKKQTKSTKKPAHTSRSSTTPTTASQQRATWAVHEDTKGCFPTTDKGLKTKAWRALTDALNAKHKRSLDKGQYKAKKDRITRDYDFFKEIKELSGVGVCPTTGKPTFPDDVWKKLIATKPLKQQRSNSTLNAATSIRKWSRNKRRLFDACIASKKRSPSDAGSPRRLTVFSCSILRLER</sequence>
<organism evidence="3 4">
    <name type="scientific">Phytophthora nicotianae P1569</name>
    <dbReference type="NCBI Taxonomy" id="1317065"/>
    <lineage>
        <taxon>Eukaryota</taxon>
        <taxon>Sar</taxon>
        <taxon>Stramenopiles</taxon>
        <taxon>Oomycota</taxon>
        <taxon>Peronosporomycetes</taxon>
        <taxon>Peronosporales</taxon>
        <taxon>Peronosporaceae</taxon>
        <taxon>Phytophthora</taxon>
    </lineage>
</organism>
<reference evidence="3 4" key="1">
    <citation type="submission" date="2013-11" db="EMBL/GenBank/DDBJ databases">
        <title>The Genome Sequence of Phytophthora parasitica P1569.</title>
        <authorList>
            <consortium name="The Broad Institute Genomics Platform"/>
            <person name="Russ C."/>
            <person name="Tyler B."/>
            <person name="Panabieres F."/>
            <person name="Shan W."/>
            <person name="Tripathy S."/>
            <person name="Grunwald N."/>
            <person name="Machado M."/>
            <person name="Johnson C.S."/>
            <person name="Arredondo F."/>
            <person name="Hong C."/>
            <person name="Coffey M."/>
            <person name="Young S.K."/>
            <person name="Zeng Q."/>
            <person name="Gargeya S."/>
            <person name="Fitzgerald M."/>
            <person name="Abouelleil A."/>
            <person name="Alvarado L."/>
            <person name="Chapman S.B."/>
            <person name="Gainer-Dewar J."/>
            <person name="Goldberg J."/>
            <person name="Griggs A."/>
            <person name="Gujja S."/>
            <person name="Hansen M."/>
            <person name="Howarth C."/>
            <person name="Imamovic A."/>
            <person name="Ireland A."/>
            <person name="Larimer J."/>
            <person name="McCowan C."/>
            <person name="Murphy C."/>
            <person name="Pearson M."/>
            <person name="Poon T.W."/>
            <person name="Priest M."/>
            <person name="Roberts A."/>
            <person name="Saif S."/>
            <person name="Shea T."/>
            <person name="Sykes S."/>
            <person name="Wortman J."/>
            <person name="Nusbaum C."/>
            <person name="Birren B."/>
        </authorList>
    </citation>
    <scope>NUCLEOTIDE SEQUENCE [LARGE SCALE GENOMIC DNA]</scope>
    <source>
        <strain evidence="3 4">P1569</strain>
    </source>
</reference>
<evidence type="ECO:0000313" key="4">
    <source>
        <dbReference type="Proteomes" id="UP000018721"/>
    </source>
</evidence>
<protein>
    <recommendedName>
        <fullName evidence="2">Myb/SANT-like domain-containing protein</fullName>
    </recommendedName>
</protein>
<evidence type="ECO:0000256" key="1">
    <source>
        <dbReference type="SAM" id="MobiDB-lite"/>
    </source>
</evidence>
<keyword evidence="4" id="KW-1185">Reference proteome</keyword>
<dbReference type="EMBL" id="ANIZ01000623">
    <property type="protein sequence ID" value="ETI53813.1"/>
    <property type="molecule type" value="Genomic_DNA"/>
</dbReference>
<evidence type="ECO:0000313" key="3">
    <source>
        <dbReference type="EMBL" id="ETI53813.1"/>
    </source>
</evidence>
<feature type="compositionally biased region" description="Basic residues" evidence="1">
    <location>
        <begin position="1"/>
        <end position="20"/>
    </location>
</feature>
<name>V9FSS4_PHYNI</name>
<comment type="caution">
    <text evidence="3">The sequence shown here is derived from an EMBL/GenBank/DDBJ whole genome shotgun (WGS) entry which is preliminary data.</text>
</comment>
<evidence type="ECO:0000259" key="2">
    <source>
        <dbReference type="Pfam" id="PF12776"/>
    </source>
</evidence>
<dbReference type="AlphaFoldDB" id="V9FSS4"/>
<feature type="region of interest" description="Disordered" evidence="1">
    <location>
        <begin position="1"/>
        <end position="43"/>
    </location>
</feature>
<dbReference type="InterPro" id="IPR024752">
    <property type="entry name" value="Myb/SANT-like_dom"/>
</dbReference>
<accession>V9FSS4</accession>
<dbReference type="PANTHER" id="PTHR47072">
    <property type="match status" value="1"/>
</dbReference>
<dbReference type="PANTHER" id="PTHR47072:SF4">
    <property type="entry name" value="MYB_SANT-LIKE DOMAIN-CONTAINING PROTEIN"/>
    <property type="match status" value="1"/>
</dbReference>
<feature type="compositionally biased region" description="Low complexity" evidence="1">
    <location>
        <begin position="21"/>
        <end position="37"/>
    </location>
</feature>
<feature type="domain" description="Myb/SANT-like" evidence="2">
    <location>
        <begin position="50"/>
        <end position="121"/>
    </location>
</feature>
<dbReference type="Pfam" id="PF12776">
    <property type="entry name" value="Myb_DNA-bind_3"/>
    <property type="match status" value="1"/>
</dbReference>
<proteinExistence type="predicted"/>
<dbReference type="Proteomes" id="UP000018721">
    <property type="component" value="Unassembled WGS sequence"/>
</dbReference>
<dbReference type="HOGENOM" id="CLU_1457216_0_0_1"/>